<gene>
    <name evidence="1" type="ORF">BDN72DRAFT_759324</name>
</gene>
<protein>
    <submittedName>
        <fullName evidence="1">Uncharacterized protein</fullName>
    </submittedName>
</protein>
<sequence length="347" mass="41205">MPKLHLKRTPEEEAARKLRKEQKRADKRKRRHLDDDTGRKQRPRTETSPERRWASDDDVDDGQYGPQPSSSKDRTPQVEEVEERWFREKMFDAVGDEERLDGLEARFNDYAQVPDRWRRAGTRKFGSAVYNDDDALYERAEGDFLRMDPRHMDDDEYAEWVRVGMYRKTHAQEIAEQQRKKEARAARRAEEKARKAETARLEKLAEEERKQKKREKDEKHRVFARSEYDRRWKDLLDPRDDSGAPLLTFSDIPWPIPSAYTPQASSQTTISMEDLTFDAVSSFLLTPHDISERQDRKDKLREAFLRYHPDKFEGRFMRFVEEGDRENVRQGIGQVVRVLNTLMNNNA</sequence>
<accession>A0ACD3B9B1</accession>
<proteinExistence type="predicted"/>
<name>A0ACD3B9B1_9AGAR</name>
<organism evidence="1 2">
    <name type="scientific">Pluteus cervinus</name>
    <dbReference type="NCBI Taxonomy" id="181527"/>
    <lineage>
        <taxon>Eukaryota</taxon>
        <taxon>Fungi</taxon>
        <taxon>Dikarya</taxon>
        <taxon>Basidiomycota</taxon>
        <taxon>Agaricomycotina</taxon>
        <taxon>Agaricomycetes</taxon>
        <taxon>Agaricomycetidae</taxon>
        <taxon>Agaricales</taxon>
        <taxon>Pluteineae</taxon>
        <taxon>Pluteaceae</taxon>
        <taxon>Pluteus</taxon>
    </lineage>
</organism>
<dbReference type="Proteomes" id="UP000308600">
    <property type="component" value="Unassembled WGS sequence"/>
</dbReference>
<keyword evidence="2" id="KW-1185">Reference proteome</keyword>
<evidence type="ECO:0000313" key="2">
    <source>
        <dbReference type="Proteomes" id="UP000308600"/>
    </source>
</evidence>
<reference evidence="1 2" key="1">
    <citation type="journal article" date="2019" name="Nat. Ecol. Evol.">
        <title>Megaphylogeny resolves global patterns of mushroom evolution.</title>
        <authorList>
            <person name="Varga T."/>
            <person name="Krizsan K."/>
            <person name="Foldi C."/>
            <person name="Dima B."/>
            <person name="Sanchez-Garcia M."/>
            <person name="Sanchez-Ramirez S."/>
            <person name="Szollosi G.J."/>
            <person name="Szarkandi J.G."/>
            <person name="Papp V."/>
            <person name="Albert L."/>
            <person name="Andreopoulos W."/>
            <person name="Angelini C."/>
            <person name="Antonin V."/>
            <person name="Barry K.W."/>
            <person name="Bougher N.L."/>
            <person name="Buchanan P."/>
            <person name="Buyck B."/>
            <person name="Bense V."/>
            <person name="Catcheside P."/>
            <person name="Chovatia M."/>
            <person name="Cooper J."/>
            <person name="Damon W."/>
            <person name="Desjardin D."/>
            <person name="Finy P."/>
            <person name="Geml J."/>
            <person name="Haridas S."/>
            <person name="Hughes K."/>
            <person name="Justo A."/>
            <person name="Karasinski D."/>
            <person name="Kautmanova I."/>
            <person name="Kiss B."/>
            <person name="Kocsube S."/>
            <person name="Kotiranta H."/>
            <person name="LaButti K.M."/>
            <person name="Lechner B.E."/>
            <person name="Liimatainen K."/>
            <person name="Lipzen A."/>
            <person name="Lukacs Z."/>
            <person name="Mihaltcheva S."/>
            <person name="Morgado L.N."/>
            <person name="Niskanen T."/>
            <person name="Noordeloos M.E."/>
            <person name="Ohm R.A."/>
            <person name="Ortiz-Santana B."/>
            <person name="Ovrebo C."/>
            <person name="Racz N."/>
            <person name="Riley R."/>
            <person name="Savchenko A."/>
            <person name="Shiryaev A."/>
            <person name="Soop K."/>
            <person name="Spirin V."/>
            <person name="Szebenyi C."/>
            <person name="Tomsovsky M."/>
            <person name="Tulloss R.E."/>
            <person name="Uehling J."/>
            <person name="Grigoriev I.V."/>
            <person name="Vagvolgyi C."/>
            <person name="Papp T."/>
            <person name="Martin F.M."/>
            <person name="Miettinen O."/>
            <person name="Hibbett D.S."/>
            <person name="Nagy L.G."/>
        </authorList>
    </citation>
    <scope>NUCLEOTIDE SEQUENCE [LARGE SCALE GENOMIC DNA]</scope>
    <source>
        <strain evidence="1 2">NL-1719</strain>
    </source>
</reference>
<evidence type="ECO:0000313" key="1">
    <source>
        <dbReference type="EMBL" id="TFK74589.1"/>
    </source>
</evidence>
<dbReference type="EMBL" id="ML208267">
    <property type="protein sequence ID" value="TFK74589.1"/>
    <property type="molecule type" value="Genomic_DNA"/>
</dbReference>